<evidence type="ECO:0000256" key="5">
    <source>
        <dbReference type="ARBA" id="ARBA00038359"/>
    </source>
</evidence>
<evidence type="ECO:0000256" key="4">
    <source>
        <dbReference type="ARBA" id="ARBA00023136"/>
    </source>
</evidence>
<feature type="transmembrane region" description="Helical" evidence="7">
    <location>
        <begin position="115"/>
        <end position="138"/>
    </location>
</feature>
<dbReference type="InterPro" id="IPR049326">
    <property type="entry name" value="Rhodopsin_dom_fungi"/>
</dbReference>
<keyword evidence="10" id="KW-1185">Reference proteome</keyword>
<sequence>MDSFPQNLQQYSPPLDRDGFPADDMNANPTARFWDLSPDTKTVAIVSVSLTWLVVLLRIFTRFYIVKAFGIDDKLMTVAMLLYTAFGINITFSATSRTGTLLDQLTNAEYLRVAVFLWVCFFYFVTIAIAKISIACFLLRLTRVRAHRIVVKSAVVGSCLFGFATMIAAMFQCKPVNFFWDKSIPGSCLNPKLYAKISLIINGVASLSSDLVLALTPAWMICNISVIARWVLLSENSNPNDPAHGLDVAGWTTLEQGLVISAGSLASVWPLARWARKKLRPANSPTTLDGTSAGTGASGLGQTRIRTSSTVVAASYQRMPQTVYDGILPIPLGEIRVQTRCSTTVEEIGPVLQTIGGVVRHVARVTAGQHDSVETLKEVAQVHFRS</sequence>
<feature type="domain" description="Rhodopsin" evidence="8">
    <location>
        <begin position="57"/>
        <end position="226"/>
    </location>
</feature>
<dbReference type="PANTHER" id="PTHR33048">
    <property type="entry name" value="PTH11-LIKE INTEGRAL MEMBRANE PROTEIN (AFU_ORTHOLOGUE AFUA_5G11245)"/>
    <property type="match status" value="1"/>
</dbReference>
<evidence type="ECO:0000256" key="7">
    <source>
        <dbReference type="SAM" id="Phobius"/>
    </source>
</evidence>
<feature type="transmembrane region" description="Helical" evidence="7">
    <location>
        <begin position="43"/>
        <end position="65"/>
    </location>
</feature>
<dbReference type="GO" id="GO:0016020">
    <property type="term" value="C:membrane"/>
    <property type="evidence" value="ECO:0007669"/>
    <property type="project" value="UniProtKB-SubCell"/>
</dbReference>
<dbReference type="PANTHER" id="PTHR33048:SF96">
    <property type="entry name" value="INTEGRAL MEMBRANE PROTEIN"/>
    <property type="match status" value="1"/>
</dbReference>
<evidence type="ECO:0000313" key="9">
    <source>
        <dbReference type="EMBL" id="KAK3323267.1"/>
    </source>
</evidence>
<feature type="transmembrane region" description="Helical" evidence="7">
    <location>
        <begin position="77"/>
        <end position="95"/>
    </location>
</feature>
<protein>
    <recommendedName>
        <fullName evidence="8">Rhodopsin domain-containing protein</fullName>
    </recommendedName>
</protein>
<evidence type="ECO:0000313" key="10">
    <source>
        <dbReference type="Proteomes" id="UP001286456"/>
    </source>
</evidence>
<comment type="caution">
    <text evidence="9">The sequence shown here is derived from an EMBL/GenBank/DDBJ whole genome shotgun (WGS) entry which is preliminary data.</text>
</comment>
<comment type="subcellular location">
    <subcellularLocation>
        <location evidence="1">Membrane</location>
        <topology evidence="1">Multi-pass membrane protein</topology>
    </subcellularLocation>
</comment>
<accession>A0AAE0M8J1</accession>
<comment type="similarity">
    <text evidence="5">Belongs to the SAT4 family.</text>
</comment>
<feature type="region of interest" description="Disordered" evidence="6">
    <location>
        <begin position="1"/>
        <end position="20"/>
    </location>
</feature>
<dbReference type="Proteomes" id="UP001286456">
    <property type="component" value="Unassembled WGS sequence"/>
</dbReference>
<proteinExistence type="inferred from homology"/>
<keyword evidence="3 7" id="KW-1133">Transmembrane helix</keyword>
<dbReference type="AlphaFoldDB" id="A0AAE0M8J1"/>
<dbReference type="Pfam" id="PF20684">
    <property type="entry name" value="Fung_rhodopsin"/>
    <property type="match status" value="1"/>
</dbReference>
<name>A0AAE0M8J1_9PEZI</name>
<keyword evidence="2 7" id="KW-0812">Transmembrane</keyword>
<evidence type="ECO:0000256" key="1">
    <source>
        <dbReference type="ARBA" id="ARBA00004141"/>
    </source>
</evidence>
<organism evidence="9 10">
    <name type="scientific">Cercophora scortea</name>
    <dbReference type="NCBI Taxonomy" id="314031"/>
    <lineage>
        <taxon>Eukaryota</taxon>
        <taxon>Fungi</taxon>
        <taxon>Dikarya</taxon>
        <taxon>Ascomycota</taxon>
        <taxon>Pezizomycotina</taxon>
        <taxon>Sordariomycetes</taxon>
        <taxon>Sordariomycetidae</taxon>
        <taxon>Sordariales</taxon>
        <taxon>Lasiosphaeriaceae</taxon>
        <taxon>Cercophora</taxon>
    </lineage>
</organism>
<feature type="compositionally biased region" description="Low complexity" evidence="6">
    <location>
        <begin position="286"/>
        <end position="301"/>
    </location>
</feature>
<dbReference type="EMBL" id="JAUEPO010000004">
    <property type="protein sequence ID" value="KAK3323267.1"/>
    <property type="molecule type" value="Genomic_DNA"/>
</dbReference>
<gene>
    <name evidence="9" type="ORF">B0T19DRAFT_401603</name>
</gene>
<reference evidence="9" key="2">
    <citation type="submission" date="2023-06" db="EMBL/GenBank/DDBJ databases">
        <authorList>
            <consortium name="Lawrence Berkeley National Laboratory"/>
            <person name="Haridas S."/>
            <person name="Hensen N."/>
            <person name="Bonometti L."/>
            <person name="Westerberg I."/>
            <person name="Brannstrom I.O."/>
            <person name="Guillou S."/>
            <person name="Cros-Aarteil S."/>
            <person name="Calhoun S."/>
            <person name="Kuo A."/>
            <person name="Mondo S."/>
            <person name="Pangilinan J."/>
            <person name="Riley R."/>
            <person name="Labutti K."/>
            <person name="Andreopoulos B."/>
            <person name="Lipzen A."/>
            <person name="Chen C."/>
            <person name="Yanf M."/>
            <person name="Daum C."/>
            <person name="Ng V."/>
            <person name="Clum A."/>
            <person name="Steindorff A."/>
            <person name="Ohm R."/>
            <person name="Martin F."/>
            <person name="Silar P."/>
            <person name="Natvig D."/>
            <person name="Lalanne C."/>
            <person name="Gautier V."/>
            <person name="Ament-Velasquez S.L."/>
            <person name="Kruys A."/>
            <person name="Hutchinson M.I."/>
            <person name="Powell A.J."/>
            <person name="Barry K."/>
            <person name="Miller A.N."/>
            <person name="Grigoriev I.V."/>
            <person name="Debuchy R."/>
            <person name="Gladieux P."/>
            <person name="Thoren M.H."/>
            <person name="Johannesson H."/>
        </authorList>
    </citation>
    <scope>NUCLEOTIDE SEQUENCE</scope>
    <source>
        <strain evidence="9">SMH4131-1</strain>
    </source>
</reference>
<keyword evidence="4 7" id="KW-0472">Membrane</keyword>
<dbReference type="InterPro" id="IPR052337">
    <property type="entry name" value="SAT4-like"/>
</dbReference>
<feature type="transmembrane region" description="Helical" evidence="7">
    <location>
        <begin position="211"/>
        <end position="232"/>
    </location>
</feature>
<evidence type="ECO:0000256" key="2">
    <source>
        <dbReference type="ARBA" id="ARBA00022692"/>
    </source>
</evidence>
<evidence type="ECO:0000259" key="8">
    <source>
        <dbReference type="Pfam" id="PF20684"/>
    </source>
</evidence>
<evidence type="ECO:0000256" key="6">
    <source>
        <dbReference type="SAM" id="MobiDB-lite"/>
    </source>
</evidence>
<reference evidence="9" key="1">
    <citation type="journal article" date="2023" name="Mol. Phylogenet. Evol.">
        <title>Genome-scale phylogeny and comparative genomics of the fungal order Sordariales.</title>
        <authorList>
            <person name="Hensen N."/>
            <person name="Bonometti L."/>
            <person name="Westerberg I."/>
            <person name="Brannstrom I.O."/>
            <person name="Guillou S."/>
            <person name="Cros-Aarteil S."/>
            <person name="Calhoun S."/>
            <person name="Haridas S."/>
            <person name="Kuo A."/>
            <person name="Mondo S."/>
            <person name="Pangilinan J."/>
            <person name="Riley R."/>
            <person name="LaButti K."/>
            <person name="Andreopoulos B."/>
            <person name="Lipzen A."/>
            <person name="Chen C."/>
            <person name="Yan M."/>
            <person name="Daum C."/>
            <person name="Ng V."/>
            <person name="Clum A."/>
            <person name="Steindorff A."/>
            <person name="Ohm R.A."/>
            <person name="Martin F."/>
            <person name="Silar P."/>
            <person name="Natvig D.O."/>
            <person name="Lalanne C."/>
            <person name="Gautier V."/>
            <person name="Ament-Velasquez S.L."/>
            <person name="Kruys A."/>
            <person name="Hutchinson M.I."/>
            <person name="Powell A.J."/>
            <person name="Barry K."/>
            <person name="Miller A.N."/>
            <person name="Grigoriev I.V."/>
            <person name="Debuchy R."/>
            <person name="Gladieux P."/>
            <person name="Hiltunen Thoren M."/>
            <person name="Johannesson H."/>
        </authorList>
    </citation>
    <scope>NUCLEOTIDE SEQUENCE</scope>
    <source>
        <strain evidence="9">SMH4131-1</strain>
    </source>
</reference>
<feature type="compositionally biased region" description="Polar residues" evidence="6">
    <location>
        <begin position="1"/>
        <end position="12"/>
    </location>
</feature>
<feature type="transmembrane region" description="Helical" evidence="7">
    <location>
        <begin position="150"/>
        <end position="171"/>
    </location>
</feature>
<feature type="region of interest" description="Disordered" evidence="6">
    <location>
        <begin position="282"/>
        <end position="301"/>
    </location>
</feature>
<evidence type="ECO:0000256" key="3">
    <source>
        <dbReference type="ARBA" id="ARBA00022989"/>
    </source>
</evidence>